<keyword evidence="6" id="KW-0732">Signal</keyword>
<evidence type="ECO:0000313" key="8">
    <source>
        <dbReference type="Proteomes" id="UP000799324"/>
    </source>
</evidence>
<accession>A0A6A6TT17</accession>
<dbReference type="Gene3D" id="1.20.58.340">
    <property type="entry name" value="Magnesium transport protein CorA, transmembrane region"/>
    <property type="match status" value="1"/>
</dbReference>
<evidence type="ECO:0000256" key="2">
    <source>
        <dbReference type="ARBA" id="ARBA00022692"/>
    </source>
</evidence>
<dbReference type="InterPro" id="IPR045863">
    <property type="entry name" value="CorA_TM1_TM2"/>
</dbReference>
<proteinExistence type="predicted"/>
<evidence type="ECO:0000256" key="5">
    <source>
        <dbReference type="SAM" id="Phobius"/>
    </source>
</evidence>
<organism evidence="7 8">
    <name type="scientific">Lophiostoma macrostomum CBS 122681</name>
    <dbReference type="NCBI Taxonomy" id="1314788"/>
    <lineage>
        <taxon>Eukaryota</taxon>
        <taxon>Fungi</taxon>
        <taxon>Dikarya</taxon>
        <taxon>Ascomycota</taxon>
        <taxon>Pezizomycotina</taxon>
        <taxon>Dothideomycetes</taxon>
        <taxon>Pleosporomycetidae</taxon>
        <taxon>Pleosporales</taxon>
        <taxon>Lophiostomataceae</taxon>
        <taxon>Lophiostoma</taxon>
    </lineage>
</organism>
<keyword evidence="4 5" id="KW-0472">Membrane</keyword>
<evidence type="ECO:0000256" key="4">
    <source>
        <dbReference type="ARBA" id="ARBA00023136"/>
    </source>
</evidence>
<dbReference type="AlphaFoldDB" id="A0A6A6TT17"/>
<feature type="transmembrane region" description="Helical" evidence="5">
    <location>
        <begin position="430"/>
        <end position="452"/>
    </location>
</feature>
<dbReference type="SUPFAM" id="SSF144083">
    <property type="entry name" value="Magnesium transport protein CorA, transmembrane region"/>
    <property type="match status" value="1"/>
</dbReference>
<dbReference type="GO" id="GO:0016020">
    <property type="term" value="C:membrane"/>
    <property type="evidence" value="ECO:0007669"/>
    <property type="project" value="UniProtKB-SubCell"/>
</dbReference>
<evidence type="ECO:0000256" key="1">
    <source>
        <dbReference type="ARBA" id="ARBA00004141"/>
    </source>
</evidence>
<comment type="subcellular location">
    <subcellularLocation>
        <location evidence="1">Membrane</location>
        <topology evidence="1">Multi-pass membrane protein</topology>
    </subcellularLocation>
</comment>
<dbReference type="EMBL" id="MU004290">
    <property type="protein sequence ID" value="KAF2662093.1"/>
    <property type="molecule type" value="Genomic_DNA"/>
</dbReference>
<evidence type="ECO:0008006" key="9">
    <source>
        <dbReference type="Google" id="ProtNLM"/>
    </source>
</evidence>
<dbReference type="GO" id="GO:0046873">
    <property type="term" value="F:metal ion transmembrane transporter activity"/>
    <property type="evidence" value="ECO:0007669"/>
    <property type="project" value="InterPro"/>
</dbReference>
<name>A0A6A6TT17_9PLEO</name>
<evidence type="ECO:0000313" key="7">
    <source>
        <dbReference type="EMBL" id="KAF2662093.1"/>
    </source>
</evidence>
<feature type="chain" id="PRO_5025562856" description="Cora-domain-containing protein" evidence="6">
    <location>
        <begin position="21"/>
        <end position="561"/>
    </location>
</feature>
<dbReference type="InterPro" id="IPR002523">
    <property type="entry name" value="MgTranspt_CorA/ZnTranspt_ZntB"/>
</dbReference>
<dbReference type="Proteomes" id="UP000799324">
    <property type="component" value="Unassembled WGS sequence"/>
</dbReference>
<feature type="transmembrane region" description="Helical" evidence="5">
    <location>
        <begin position="473"/>
        <end position="493"/>
    </location>
</feature>
<evidence type="ECO:0000256" key="6">
    <source>
        <dbReference type="SAM" id="SignalP"/>
    </source>
</evidence>
<gene>
    <name evidence="7" type="ORF">K491DRAFT_279713</name>
</gene>
<evidence type="ECO:0000256" key="3">
    <source>
        <dbReference type="ARBA" id="ARBA00022989"/>
    </source>
</evidence>
<reference evidence="7" key="1">
    <citation type="journal article" date="2020" name="Stud. Mycol.">
        <title>101 Dothideomycetes genomes: a test case for predicting lifestyles and emergence of pathogens.</title>
        <authorList>
            <person name="Haridas S."/>
            <person name="Albert R."/>
            <person name="Binder M."/>
            <person name="Bloem J."/>
            <person name="Labutti K."/>
            <person name="Salamov A."/>
            <person name="Andreopoulos B."/>
            <person name="Baker S."/>
            <person name="Barry K."/>
            <person name="Bills G."/>
            <person name="Bluhm B."/>
            <person name="Cannon C."/>
            <person name="Castanera R."/>
            <person name="Culley D."/>
            <person name="Daum C."/>
            <person name="Ezra D."/>
            <person name="Gonzalez J."/>
            <person name="Henrissat B."/>
            <person name="Kuo A."/>
            <person name="Liang C."/>
            <person name="Lipzen A."/>
            <person name="Lutzoni F."/>
            <person name="Magnuson J."/>
            <person name="Mondo S."/>
            <person name="Nolan M."/>
            <person name="Ohm R."/>
            <person name="Pangilinan J."/>
            <person name="Park H.-J."/>
            <person name="Ramirez L."/>
            <person name="Alfaro M."/>
            <person name="Sun H."/>
            <person name="Tritt A."/>
            <person name="Yoshinaga Y."/>
            <person name="Zwiers L.-H."/>
            <person name="Turgeon B."/>
            <person name="Goodwin S."/>
            <person name="Spatafora J."/>
            <person name="Crous P."/>
            <person name="Grigoriev I."/>
        </authorList>
    </citation>
    <scope>NUCLEOTIDE SEQUENCE</scope>
    <source>
        <strain evidence="7">CBS 122681</strain>
    </source>
</reference>
<keyword evidence="3 5" id="KW-1133">Transmembrane helix</keyword>
<keyword evidence="2 5" id="KW-0812">Transmembrane</keyword>
<keyword evidence="8" id="KW-1185">Reference proteome</keyword>
<dbReference type="OrthoDB" id="1046782at2759"/>
<feature type="signal peptide" evidence="6">
    <location>
        <begin position="1"/>
        <end position="20"/>
    </location>
</feature>
<dbReference type="Pfam" id="PF01544">
    <property type="entry name" value="CorA"/>
    <property type="match status" value="1"/>
</dbReference>
<protein>
    <recommendedName>
        <fullName evidence="9">Cora-domain-containing protein</fullName>
    </recommendedName>
</protein>
<sequence>MVSRVAIISVLGITCTPVSCIQVRGGSYISIASMHAIRRSAHRLASQSGGGVNYNPFARVGSRETPRLFETTTQAKEDEALSSPFVKSIPARYRRYLSNEHGLVFSSASLDVKGIAVALGGAGDHLEIKHVSDKDIPAWISIPIATSFSPRLHLIIGIEKEYSDSSVMIPLSKESFLKIMEQFDLPYPYLQSLFTGTARSLRYADSKAHPQRFVYRTPISRSENWALSFSQDLRSGTVKGLLLGMREDEFETFQQYLIASRRDLRHSMCLPLILCEMQTTSDTTEIKRHSSSLFEIELQTQMHAYDFVGPLGFPQDLDYDKITRSLNGIISRLAFHQMRLETTLRSLEYIKGCETNFRPAVTSGDEFVGITESLSDRIEQVSDENRVLLEEVQCNQRIAQSQLDAVYNLVVQRDSRTSRDIAQAAKEDSAAMRTLALMSILFLPATFVSSFFSMTMFDWQAERWSEVVSQRLWLYWVVSIPLTLIILTIWYFWHRRDIDGEFTIRRKLQRNLFGDSIETGDDGETRISHQKSRQSDYEYGLQQIGEVKHLSKTHTGQGPRR</sequence>